<reference evidence="2 3" key="1">
    <citation type="journal article" date="2018" name="BMC Genomics">
        <title>Comparative genome analyses reveal sequence features reflecting distinct modes of host-adaptation between dicot and monocot powdery mildew.</title>
        <authorList>
            <person name="Wu Y."/>
            <person name="Ma X."/>
            <person name="Pan Z."/>
            <person name="Kale S.D."/>
            <person name="Song Y."/>
            <person name="King H."/>
            <person name="Zhang Q."/>
            <person name="Presley C."/>
            <person name="Deng X."/>
            <person name="Wei C.I."/>
            <person name="Xiao S."/>
        </authorList>
    </citation>
    <scope>NUCLEOTIDE SEQUENCE [LARGE SCALE GENOMIC DNA]</scope>
    <source>
        <strain evidence="2">UMSG2</strain>
    </source>
</reference>
<evidence type="ECO:0000313" key="3">
    <source>
        <dbReference type="Proteomes" id="UP000286134"/>
    </source>
</evidence>
<dbReference type="STRING" id="212602.A0A420I6V4"/>
<name>A0A420I6V4_9PEZI</name>
<dbReference type="GO" id="GO:0030674">
    <property type="term" value="F:protein-macromolecule adaptor activity"/>
    <property type="evidence" value="ECO:0007669"/>
    <property type="project" value="TreeGrafter"/>
</dbReference>
<feature type="region of interest" description="Disordered" evidence="1">
    <location>
        <begin position="165"/>
        <end position="202"/>
    </location>
</feature>
<protein>
    <submittedName>
        <fullName evidence="2">Uncharacterized protein</fullName>
    </submittedName>
</protein>
<dbReference type="InterPro" id="IPR038966">
    <property type="entry name" value="TMA17"/>
</dbReference>
<comment type="caution">
    <text evidence="2">The sequence shown here is derived from an EMBL/GenBank/DDBJ whole genome shotgun (WGS) entry which is preliminary data.</text>
</comment>
<dbReference type="OrthoDB" id="548474at2759"/>
<organism evidence="2 3">
    <name type="scientific">Erysiphe neolycopersici</name>
    <dbReference type="NCBI Taxonomy" id="212602"/>
    <lineage>
        <taxon>Eukaryota</taxon>
        <taxon>Fungi</taxon>
        <taxon>Dikarya</taxon>
        <taxon>Ascomycota</taxon>
        <taxon>Pezizomycotina</taxon>
        <taxon>Leotiomycetes</taxon>
        <taxon>Erysiphales</taxon>
        <taxon>Erysiphaceae</taxon>
        <taxon>Erysiphe</taxon>
    </lineage>
</organism>
<dbReference type="Proteomes" id="UP000286134">
    <property type="component" value="Unassembled WGS sequence"/>
</dbReference>
<feature type="compositionally biased region" description="Polar residues" evidence="1">
    <location>
        <begin position="168"/>
        <end position="190"/>
    </location>
</feature>
<evidence type="ECO:0000313" key="2">
    <source>
        <dbReference type="EMBL" id="RKF65374.1"/>
    </source>
</evidence>
<dbReference type="EMBL" id="MCFK01000923">
    <property type="protein sequence ID" value="RKF65374.1"/>
    <property type="molecule type" value="Genomic_DNA"/>
</dbReference>
<sequence length="202" mass="22378">MSSQAAPISLTTFREALKNLTIQSLHMKADELRNGIAHLNYSNQQLKLFAQGMQPENGGEDCGNDQECLDAIQENEVVIARFQDRINLLAAEMKERGLGFQVTTSTISSSSPKKENHRILSVLANTDSFETRINGHSEDWNLVTGLPSTVKERILINPINHYGVDSTEPMTNDPSNTGIQRENETSQETSAEIVKSDDGVYL</sequence>
<proteinExistence type="predicted"/>
<accession>A0A420I6V4</accession>
<dbReference type="GO" id="GO:0070682">
    <property type="term" value="P:proteasome regulatory particle assembly"/>
    <property type="evidence" value="ECO:0007669"/>
    <property type="project" value="InterPro"/>
</dbReference>
<gene>
    <name evidence="2" type="ORF">OnM2_009022</name>
</gene>
<keyword evidence="3" id="KW-1185">Reference proteome</keyword>
<dbReference type="AlphaFoldDB" id="A0A420I6V4"/>
<evidence type="ECO:0000256" key="1">
    <source>
        <dbReference type="SAM" id="MobiDB-lite"/>
    </source>
</evidence>
<dbReference type="PANTHER" id="PTHR40422">
    <property type="entry name" value="TRANSLATION MACHINERY-ASSOCIATED PROTEIN 17"/>
    <property type="match status" value="1"/>
</dbReference>
<dbReference type="PANTHER" id="PTHR40422:SF1">
    <property type="entry name" value="TRANSLATION MACHINERY-ASSOCIATED PROTEIN 17"/>
    <property type="match status" value="1"/>
</dbReference>